<evidence type="ECO:0000313" key="2">
    <source>
        <dbReference type="EMBL" id="SFE47300.1"/>
    </source>
</evidence>
<dbReference type="STRING" id="1177982.SAMN04489711_102221"/>
<dbReference type="SUPFAM" id="SSF54427">
    <property type="entry name" value="NTF2-like"/>
    <property type="match status" value="1"/>
</dbReference>
<evidence type="ECO:0000259" key="1">
    <source>
        <dbReference type="Pfam" id="PF12680"/>
    </source>
</evidence>
<dbReference type="RefSeq" id="WP_092937717.1">
    <property type="nucleotide sequence ID" value="NZ_FONX01000002.1"/>
</dbReference>
<gene>
    <name evidence="2" type="ORF">SAMN04489711_102221</name>
</gene>
<sequence length="109" mass="12008">MHPLKLPEPLAAFFAAHGKAPDAFARCFAADATVRDEGRTYQGREAIQAWQAEASARYAYTSTPQALEHRDAWCIVTSRVEGSFPGSPVDLRYRFQLEQGLIAALEVAP</sequence>
<evidence type="ECO:0000313" key="3">
    <source>
        <dbReference type="Proteomes" id="UP000199119"/>
    </source>
</evidence>
<protein>
    <submittedName>
        <fullName evidence="2">SnoaL-like domain-containing protein</fullName>
    </submittedName>
</protein>
<dbReference type="EMBL" id="FONX01000002">
    <property type="protein sequence ID" value="SFE47300.1"/>
    <property type="molecule type" value="Genomic_DNA"/>
</dbReference>
<dbReference type="AlphaFoldDB" id="A0A1I2AWN2"/>
<feature type="domain" description="SnoaL-like" evidence="1">
    <location>
        <begin position="17"/>
        <end position="103"/>
    </location>
</feature>
<dbReference type="InterPro" id="IPR032710">
    <property type="entry name" value="NTF2-like_dom_sf"/>
</dbReference>
<accession>A0A1I2AWN2</accession>
<reference evidence="3" key="1">
    <citation type="submission" date="2016-10" db="EMBL/GenBank/DDBJ databases">
        <authorList>
            <person name="Varghese N."/>
            <person name="Submissions S."/>
        </authorList>
    </citation>
    <scope>NUCLEOTIDE SEQUENCE [LARGE SCALE GENOMIC DNA]</scope>
    <source>
        <strain evidence="3">DSM 27981</strain>
    </source>
</reference>
<dbReference type="InterPro" id="IPR037401">
    <property type="entry name" value="SnoaL-like"/>
</dbReference>
<dbReference type="Pfam" id="PF12680">
    <property type="entry name" value="SnoaL_2"/>
    <property type="match status" value="1"/>
</dbReference>
<name>A0A1I2AWN2_9BURK</name>
<dbReference type="Proteomes" id="UP000199119">
    <property type="component" value="Unassembled WGS sequence"/>
</dbReference>
<organism evidence="2 3">
    <name type="scientific">Paracidovorax wautersii</name>
    <dbReference type="NCBI Taxonomy" id="1177982"/>
    <lineage>
        <taxon>Bacteria</taxon>
        <taxon>Pseudomonadati</taxon>
        <taxon>Pseudomonadota</taxon>
        <taxon>Betaproteobacteria</taxon>
        <taxon>Burkholderiales</taxon>
        <taxon>Comamonadaceae</taxon>
        <taxon>Paracidovorax</taxon>
    </lineage>
</organism>
<dbReference type="Gene3D" id="3.10.450.50">
    <property type="match status" value="1"/>
</dbReference>
<keyword evidence="3" id="KW-1185">Reference proteome</keyword>
<dbReference type="OrthoDB" id="8684708at2"/>
<proteinExistence type="predicted"/>